<protein>
    <recommendedName>
        <fullName evidence="3">CCHC-type domain-containing protein</fullName>
    </recommendedName>
</protein>
<name>A0A835XKU3_9CHLO</name>
<evidence type="ECO:0000259" key="3">
    <source>
        <dbReference type="PROSITE" id="PS50158"/>
    </source>
</evidence>
<feature type="region of interest" description="Disordered" evidence="2">
    <location>
        <begin position="205"/>
        <end position="238"/>
    </location>
</feature>
<dbReference type="EMBL" id="JAEHOE010000146">
    <property type="protein sequence ID" value="KAG2484643.1"/>
    <property type="molecule type" value="Genomic_DNA"/>
</dbReference>
<dbReference type="SUPFAM" id="SSF57756">
    <property type="entry name" value="Retrovirus zinc finger-like domains"/>
    <property type="match status" value="1"/>
</dbReference>
<evidence type="ECO:0000313" key="4">
    <source>
        <dbReference type="EMBL" id="KAG2484643.1"/>
    </source>
</evidence>
<dbReference type="Gene3D" id="4.10.60.10">
    <property type="entry name" value="Zinc finger, CCHC-type"/>
    <property type="match status" value="1"/>
</dbReference>
<accession>A0A835XKU3</accession>
<gene>
    <name evidence="4" type="ORF">HYH03_016596</name>
</gene>
<dbReference type="PROSITE" id="PS50158">
    <property type="entry name" value="ZF_CCHC"/>
    <property type="match status" value="1"/>
</dbReference>
<dbReference type="AlphaFoldDB" id="A0A835XKU3"/>
<sequence length="261" mass="27755">MSTTDQIAALKARIAELKQRKVVKNALQRLEDDPDAKLTGPQQIGFNQLCDAENELAILEADPGAEEEEVEEEARAEAPPRKKAKFFGPRENFKCDFGAGEGKGNKSLIGQRQTLEELFKVAVVDVGSAFGAVQAAVDAKNGAGLSAALLQVDAALGASQEKFVEIAREYVIAYEHGWNVVKELRGAAYLRNDAERKALKEAIKAAHAKGKPTGAGAGGSGAKGQQPGGKPPAMPGVDFSSWDKCKKCGKTGHWAVNCPEK</sequence>
<dbReference type="InterPro" id="IPR036875">
    <property type="entry name" value="Znf_CCHC_sf"/>
</dbReference>
<evidence type="ECO:0000313" key="5">
    <source>
        <dbReference type="Proteomes" id="UP000612055"/>
    </source>
</evidence>
<dbReference type="Proteomes" id="UP000612055">
    <property type="component" value="Unassembled WGS sequence"/>
</dbReference>
<evidence type="ECO:0000256" key="1">
    <source>
        <dbReference type="PROSITE-ProRule" id="PRU00047"/>
    </source>
</evidence>
<dbReference type="Pfam" id="PF00098">
    <property type="entry name" value="zf-CCHC"/>
    <property type="match status" value="1"/>
</dbReference>
<dbReference type="GO" id="GO:0003676">
    <property type="term" value="F:nucleic acid binding"/>
    <property type="evidence" value="ECO:0007669"/>
    <property type="project" value="InterPro"/>
</dbReference>
<evidence type="ECO:0000256" key="2">
    <source>
        <dbReference type="SAM" id="MobiDB-lite"/>
    </source>
</evidence>
<organism evidence="4 5">
    <name type="scientific">Edaphochlamys debaryana</name>
    <dbReference type="NCBI Taxonomy" id="47281"/>
    <lineage>
        <taxon>Eukaryota</taxon>
        <taxon>Viridiplantae</taxon>
        <taxon>Chlorophyta</taxon>
        <taxon>core chlorophytes</taxon>
        <taxon>Chlorophyceae</taxon>
        <taxon>CS clade</taxon>
        <taxon>Chlamydomonadales</taxon>
        <taxon>Chlamydomonadales incertae sedis</taxon>
        <taxon>Edaphochlamys</taxon>
    </lineage>
</organism>
<feature type="region of interest" description="Disordered" evidence="2">
    <location>
        <begin position="61"/>
        <end position="81"/>
    </location>
</feature>
<comment type="caution">
    <text evidence="4">The sequence shown here is derived from an EMBL/GenBank/DDBJ whole genome shotgun (WGS) entry which is preliminary data.</text>
</comment>
<feature type="domain" description="CCHC-type" evidence="3">
    <location>
        <begin position="244"/>
        <end position="260"/>
    </location>
</feature>
<dbReference type="GO" id="GO:0008270">
    <property type="term" value="F:zinc ion binding"/>
    <property type="evidence" value="ECO:0007669"/>
    <property type="project" value="UniProtKB-KW"/>
</dbReference>
<keyword evidence="5" id="KW-1185">Reference proteome</keyword>
<keyword evidence="1" id="KW-0479">Metal-binding</keyword>
<feature type="compositionally biased region" description="Acidic residues" evidence="2">
    <location>
        <begin position="63"/>
        <end position="72"/>
    </location>
</feature>
<proteinExistence type="predicted"/>
<keyword evidence="1" id="KW-0862">Zinc</keyword>
<reference evidence="4" key="1">
    <citation type="journal article" date="2020" name="bioRxiv">
        <title>Comparative genomics of Chlamydomonas.</title>
        <authorList>
            <person name="Craig R.J."/>
            <person name="Hasan A.R."/>
            <person name="Ness R.W."/>
            <person name="Keightley P.D."/>
        </authorList>
    </citation>
    <scope>NUCLEOTIDE SEQUENCE</scope>
    <source>
        <strain evidence="4">CCAP 11/70</strain>
    </source>
</reference>
<feature type="compositionally biased region" description="Gly residues" evidence="2">
    <location>
        <begin position="213"/>
        <end position="222"/>
    </location>
</feature>
<dbReference type="SMART" id="SM00343">
    <property type="entry name" value="ZnF_C2HC"/>
    <property type="match status" value="1"/>
</dbReference>
<dbReference type="OrthoDB" id="557320at2759"/>
<dbReference type="InterPro" id="IPR001878">
    <property type="entry name" value="Znf_CCHC"/>
</dbReference>
<keyword evidence="1" id="KW-0863">Zinc-finger</keyword>